<dbReference type="AlphaFoldDB" id="A0A413VE78"/>
<comment type="caution">
    <text evidence="1">The sequence shown here is derived from an EMBL/GenBank/DDBJ whole genome shotgun (WGS) entry which is preliminary data.</text>
</comment>
<dbReference type="InterPro" id="IPR053139">
    <property type="entry name" value="Surface_bspA-like"/>
</dbReference>
<dbReference type="PANTHER" id="PTHR45661:SF3">
    <property type="entry name" value="IG-LIKE DOMAIN-CONTAINING PROTEIN"/>
    <property type="match status" value="1"/>
</dbReference>
<organism evidence="1 2">
    <name type="scientific">Bacteroides nordii</name>
    <dbReference type="NCBI Taxonomy" id="291645"/>
    <lineage>
        <taxon>Bacteria</taxon>
        <taxon>Pseudomonadati</taxon>
        <taxon>Bacteroidota</taxon>
        <taxon>Bacteroidia</taxon>
        <taxon>Bacteroidales</taxon>
        <taxon>Bacteroidaceae</taxon>
        <taxon>Bacteroides</taxon>
    </lineage>
</organism>
<evidence type="ECO:0000313" key="1">
    <source>
        <dbReference type="EMBL" id="RHB31891.1"/>
    </source>
</evidence>
<evidence type="ECO:0000313" key="2">
    <source>
        <dbReference type="Proteomes" id="UP000284379"/>
    </source>
</evidence>
<dbReference type="Gene3D" id="3.80.10.10">
    <property type="entry name" value="Ribonuclease Inhibitor"/>
    <property type="match status" value="3"/>
</dbReference>
<dbReference type="Gene3D" id="2.60.40.10">
    <property type="entry name" value="Immunoglobulins"/>
    <property type="match status" value="1"/>
</dbReference>
<dbReference type="InterPro" id="IPR011467">
    <property type="entry name" value="DUF1573"/>
</dbReference>
<dbReference type="Proteomes" id="UP000284379">
    <property type="component" value="Unassembled WGS sequence"/>
</dbReference>
<reference evidence="1 2" key="1">
    <citation type="submission" date="2018-08" db="EMBL/GenBank/DDBJ databases">
        <title>A genome reference for cultivated species of the human gut microbiota.</title>
        <authorList>
            <person name="Zou Y."/>
            <person name="Xue W."/>
            <person name="Luo G."/>
        </authorList>
    </citation>
    <scope>NUCLEOTIDE SEQUENCE [LARGE SCALE GENOMIC DNA]</scope>
    <source>
        <strain evidence="1 2">AM40-30BH</strain>
    </source>
</reference>
<dbReference type="PANTHER" id="PTHR45661">
    <property type="entry name" value="SURFACE ANTIGEN"/>
    <property type="match status" value="1"/>
</dbReference>
<proteinExistence type="predicted"/>
<protein>
    <submittedName>
        <fullName evidence="1">DUF1573 domain-containing protein</fullName>
    </submittedName>
</protein>
<accession>A0A413VE78</accession>
<dbReference type="InterPro" id="IPR013783">
    <property type="entry name" value="Ig-like_fold"/>
</dbReference>
<dbReference type="EMBL" id="QSGO01000020">
    <property type="protein sequence ID" value="RHB31891.1"/>
    <property type="molecule type" value="Genomic_DNA"/>
</dbReference>
<dbReference type="SUPFAM" id="SSF52058">
    <property type="entry name" value="L domain-like"/>
    <property type="match status" value="2"/>
</dbReference>
<dbReference type="Pfam" id="PF13306">
    <property type="entry name" value="LRR_5"/>
    <property type="match status" value="2"/>
</dbReference>
<name>A0A413VE78_9BACE</name>
<dbReference type="Gene3D" id="3.40.50.12480">
    <property type="match status" value="1"/>
</dbReference>
<sequence>MYLMKRRTTLLLVIFLMIVGSKGIAQNFNTAIFGNTGFPVAFEQSPDYPWVVSEGCVSSSNIVGLKTSWFSTTVDIVEASGSVKFDYKVDSEGYGEKFYFSIDDQDIINVGRMDWTTVSYELPKGKHTLKWTYVLSGGFPGGFYAYIKSMSIQGINIEKPIFSISGSVIDYKNKVSDSKTTESLEITNLGNQNLVIEKVSGLSTPFEVVSYPTAAIAKGTKASIEVQYSPTEEGYWKQDLVIVSNAGTHVISVKALCSKSYTVEVPVAGQLSSLVQDANSDSITIMGYLNESDFRFMKNNMPNLKYLNLSATSITGNRIPNYALQSKKTLCEVVLPYTLKVVGYQAFDQCSALQRIVFSEGLEQIEQGGFSKCNISGELVLPDSLVVLGPAAFDESPLTKIVFPNRLKEIGDVAFRSCTNLQDVTLPKNLERIGSSAFSDCFRLHKVTLKGIVPPTLSGDSFNYTKVFFVPQGAGVAYSSAAYWKSLVIIDGDTPVKVEVTLAAAGTLGEEILKQLDYVNKVNELVITGPLNGDDYYQIQNRMPNLISIDMTNVAMESLPDHFFSQRSALLEIKLPKTLKSIGTSAFQYCYGLTSMVLPEGLTTINPTAFYYCRDLKTINLPASLTALGRECFYECTSLQSITIPKKVTVVEDYTFHGCTSLSEMKLPVGLKEIKGNAFANCRALTSIELPDALTFLRSQAFRECTGLTEITLPASLQYCDYPFYNCSNIKRINCYASVPPTLEGNRDILYNVDKSACELLVPFWSVNNYKLTSGWDAFPVINPSEYETDVINIRRNLTLAEGIRPTLQPCVSVFDNGHFAVKGTDAFSMKRYTQSHVLAMYANSSNYERSQYTSLISESTAMRADSVIYTMSAWGEVWMYLSFPFDVKVSDIEVSDGGLYAIRKYDGATRAQGGTNNWKDMTDDSILHAGEGYIIQFNKNVNRFALKAINNDNKNRLFSGNALSRELGEYISEFAHNRSWNFVGNPYPCYFDIRYMNYTAPVTVWNGRGYMAISPEDDNYILKPMQAFFVQKPVDMDAITFLPEGRQMDTSIRARMAVRTAAVESNRTIYNLALASSEYTDNTRIVVNPVMSMGYDMARDAAKFMSDDKEVPQLFSLDASSMRYAINERPVGTGIIPLGVYIGKAGSYTFSLGENMEQCGEVLLIDKQAKQEVRLKRENYTFVADAGTYDSRFEIRLDVTSTGVETGEMISATTVKGGNQQIEITTEKGNLITVYGTTGQKQTKLIATESSVTIPSVPGFYVVMVNGESFKTVVTK</sequence>
<dbReference type="Pfam" id="PF07610">
    <property type="entry name" value="DUF1573"/>
    <property type="match status" value="1"/>
</dbReference>
<gene>
    <name evidence="1" type="ORF">DW888_17315</name>
</gene>
<dbReference type="InterPro" id="IPR032675">
    <property type="entry name" value="LRR_dom_sf"/>
</dbReference>
<dbReference type="InterPro" id="IPR026906">
    <property type="entry name" value="LRR_5"/>
</dbReference>